<gene>
    <name evidence="3" type="ORF">E6W39_34470</name>
</gene>
<keyword evidence="2" id="KW-0812">Transmembrane</keyword>
<keyword evidence="2" id="KW-0472">Membrane</keyword>
<reference evidence="3 4" key="1">
    <citation type="submission" date="2019-06" db="EMBL/GenBank/DDBJ databases">
        <title>Description of Kitasatospora acidophila sp. nov. isolated from pine grove soil, and reclassification of Streptomyces novaecaesareae to Kitasatospora novaeceasareae comb. nov.</title>
        <authorList>
            <person name="Kim M.J."/>
        </authorList>
    </citation>
    <scope>NUCLEOTIDE SEQUENCE [LARGE SCALE GENOMIC DNA]</scope>
    <source>
        <strain evidence="3 4">MMS16-CNU292</strain>
    </source>
</reference>
<evidence type="ECO:0000313" key="4">
    <source>
        <dbReference type="Proteomes" id="UP000319103"/>
    </source>
</evidence>
<sequence>MPVTPFPTVRQNTSFSGSSWRRERLRTNLWLVPAVEALLFALLFAGTIALDRSAYDGRFSFADWVLSGTADGARQILTTIAAALITVVGLVFSITIVALTLASTQFGPRMLRTFIRDRGTQLTLGTFVATFFYTVLVLVAISPGPHGDFVPHLSITVALASTLVDLGLLIYFIHHIATMIQLPQVIAVIADDLTRAIEAQSGADREPPTGADCGPTAVDLLRTVDESGTVIPTPATGYLQFLKHNELVRLVEAADAVLHLPYRPGHFLVQGQPLAVVWPPTAAPRLAAQLARVQVTGPYRTLTQDVSFGFDQLVEIAIRALSPAVNDTFTALTCIDWLSDCLCRITHGWHPQRVHRDRADRIRVIAYQADYDRLVQRAFEKIRQCSTGMPAVMIRQLDALCRVMEQTTVPRRRRVLMDQGTMIWHCCEASVPEPADRDDVLRRYEALLALHRASEARTETTTTGSAAPRAATAAISS</sequence>
<comment type="caution">
    <text evidence="3">The sequence shown here is derived from an EMBL/GenBank/DDBJ whole genome shotgun (WGS) entry which is preliminary data.</text>
</comment>
<feature type="region of interest" description="Disordered" evidence="1">
    <location>
        <begin position="455"/>
        <end position="477"/>
    </location>
</feature>
<feature type="compositionally biased region" description="Low complexity" evidence="1">
    <location>
        <begin position="459"/>
        <end position="477"/>
    </location>
</feature>
<keyword evidence="4" id="KW-1185">Reference proteome</keyword>
<dbReference type="AlphaFoldDB" id="A0A540WBR2"/>
<dbReference type="InterPro" id="IPR018723">
    <property type="entry name" value="DUF2254_membrane"/>
</dbReference>
<proteinExistence type="predicted"/>
<name>A0A540WBR2_9ACTN</name>
<feature type="transmembrane region" description="Helical" evidence="2">
    <location>
        <begin position="29"/>
        <end position="50"/>
    </location>
</feature>
<dbReference type="RefSeq" id="WP_141636820.1">
    <property type="nucleotide sequence ID" value="NZ_VIGB01000003.1"/>
</dbReference>
<feature type="transmembrane region" description="Helical" evidence="2">
    <location>
        <begin position="122"/>
        <end position="141"/>
    </location>
</feature>
<keyword evidence="2" id="KW-1133">Transmembrane helix</keyword>
<evidence type="ECO:0000313" key="3">
    <source>
        <dbReference type="EMBL" id="TQF06388.1"/>
    </source>
</evidence>
<dbReference type="Pfam" id="PF10011">
    <property type="entry name" value="DUF2254"/>
    <property type="match status" value="1"/>
</dbReference>
<feature type="transmembrane region" description="Helical" evidence="2">
    <location>
        <begin position="76"/>
        <end position="101"/>
    </location>
</feature>
<dbReference type="EMBL" id="VIGB01000003">
    <property type="protein sequence ID" value="TQF06388.1"/>
    <property type="molecule type" value="Genomic_DNA"/>
</dbReference>
<feature type="transmembrane region" description="Helical" evidence="2">
    <location>
        <begin position="153"/>
        <end position="173"/>
    </location>
</feature>
<evidence type="ECO:0000256" key="1">
    <source>
        <dbReference type="SAM" id="MobiDB-lite"/>
    </source>
</evidence>
<accession>A0A540WBR2</accession>
<evidence type="ECO:0000256" key="2">
    <source>
        <dbReference type="SAM" id="Phobius"/>
    </source>
</evidence>
<protein>
    <submittedName>
        <fullName evidence="3">DUF2254 domain-containing protein</fullName>
    </submittedName>
</protein>
<dbReference type="OrthoDB" id="2955631at2"/>
<organism evidence="3 4">
    <name type="scientific">Kitasatospora acidiphila</name>
    <dbReference type="NCBI Taxonomy" id="2567942"/>
    <lineage>
        <taxon>Bacteria</taxon>
        <taxon>Bacillati</taxon>
        <taxon>Actinomycetota</taxon>
        <taxon>Actinomycetes</taxon>
        <taxon>Kitasatosporales</taxon>
        <taxon>Streptomycetaceae</taxon>
        <taxon>Kitasatospora</taxon>
    </lineage>
</organism>
<dbReference type="Proteomes" id="UP000319103">
    <property type="component" value="Unassembled WGS sequence"/>
</dbReference>